<sequence length="129" mass="14279">MKRIVERDLQVDETPVLVSSDNMQGVAVQGADGRSLGHVDHVMIDKRAGRLAYVVLAYGGVLGIGERLYPLPFEALAYDRAIDGYRAVVTRDDVEGAPHSLADEGRWSDPDWRRKIDLHFALPPLRADA</sequence>
<evidence type="ECO:0000313" key="2">
    <source>
        <dbReference type="EMBL" id="SFI94056.1"/>
    </source>
</evidence>
<reference evidence="2 3" key="1">
    <citation type="submission" date="2016-10" db="EMBL/GenBank/DDBJ databases">
        <authorList>
            <person name="de Groot N.N."/>
        </authorList>
    </citation>
    <scope>NUCLEOTIDE SEQUENCE [LARGE SCALE GENOMIC DNA]</scope>
    <source>
        <strain evidence="2 3">CGMCC 1.11030</strain>
    </source>
</reference>
<evidence type="ECO:0000313" key="3">
    <source>
        <dbReference type="Proteomes" id="UP000199377"/>
    </source>
</evidence>
<dbReference type="PANTHER" id="PTHR36505:SF1">
    <property type="entry name" value="BLR1072 PROTEIN"/>
    <property type="match status" value="1"/>
</dbReference>
<keyword evidence="3" id="KW-1185">Reference proteome</keyword>
<dbReference type="AlphaFoldDB" id="A0A1I3MBG5"/>
<dbReference type="Gene3D" id="2.30.30.240">
    <property type="entry name" value="PRC-barrel domain"/>
    <property type="match status" value="1"/>
</dbReference>
<dbReference type="Proteomes" id="UP000199377">
    <property type="component" value="Unassembled WGS sequence"/>
</dbReference>
<dbReference type="PANTHER" id="PTHR36505">
    <property type="entry name" value="BLR1072 PROTEIN"/>
    <property type="match status" value="1"/>
</dbReference>
<name>A0A1I3MBG5_9RHOB</name>
<dbReference type="STRING" id="1114924.SAMN05216258_11121"/>
<dbReference type="SUPFAM" id="SSF50346">
    <property type="entry name" value="PRC-barrel domain"/>
    <property type="match status" value="1"/>
</dbReference>
<dbReference type="InterPro" id="IPR027275">
    <property type="entry name" value="PRC-brl_dom"/>
</dbReference>
<accession>A0A1I3MBG5</accession>
<protein>
    <submittedName>
        <fullName evidence="2">PRC-barrel domain-containing protein</fullName>
    </submittedName>
</protein>
<organism evidence="2 3">
    <name type="scientific">Albimonas pacifica</name>
    <dbReference type="NCBI Taxonomy" id="1114924"/>
    <lineage>
        <taxon>Bacteria</taxon>
        <taxon>Pseudomonadati</taxon>
        <taxon>Pseudomonadota</taxon>
        <taxon>Alphaproteobacteria</taxon>
        <taxon>Rhodobacterales</taxon>
        <taxon>Paracoccaceae</taxon>
        <taxon>Albimonas</taxon>
    </lineage>
</organism>
<proteinExistence type="predicted"/>
<dbReference type="RefSeq" id="WP_143103415.1">
    <property type="nucleotide sequence ID" value="NZ_FOQH01000011.1"/>
</dbReference>
<dbReference type="OrthoDB" id="7274881at2"/>
<dbReference type="EMBL" id="FOQH01000011">
    <property type="protein sequence ID" value="SFI94056.1"/>
    <property type="molecule type" value="Genomic_DNA"/>
</dbReference>
<dbReference type="InterPro" id="IPR011033">
    <property type="entry name" value="PRC_barrel-like_sf"/>
</dbReference>
<feature type="domain" description="PRC-barrel" evidence="1">
    <location>
        <begin position="19"/>
        <end position="79"/>
    </location>
</feature>
<evidence type="ECO:0000259" key="1">
    <source>
        <dbReference type="Pfam" id="PF05239"/>
    </source>
</evidence>
<dbReference type="Pfam" id="PF05239">
    <property type="entry name" value="PRC"/>
    <property type="match status" value="1"/>
</dbReference>
<gene>
    <name evidence="2" type="ORF">SAMN05216258_11121</name>
</gene>